<dbReference type="STRING" id="455432.AWN90_10620"/>
<dbReference type="EC" id="2.1.1.-" evidence="3"/>
<dbReference type="Gene3D" id="3.40.50.150">
    <property type="entry name" value="Vaccinia Virus protein VP39"/>
    <property type="match status" value="1"/>
</dbReference>
<organism evidence="5 6">
    <name type="scientific">Nocardia terpenica</name>
    <dbReference type="NCBI Taxonomy" id="455432"/>
    <lineage>
        <taxon>Bacteria</taxon>
        <taxon>Bacillati</taxon>
        <taxon>Actinomycetota</taxon>
        <taxon>Actinomycetes</taxon>
        <taxon>Mycobacteriales</taxon>
        <taxon>Nocardiaceae</taxon>
        <taxon>Nocardia</taxon>
    </lineage>
</organism>
<dbReference type="InterPro" id="IPR029063">
    <property type="entry name" value="SAM-dependent_MTases_sf"/>
</dbReference>
<gene>
    <name evidence="5" type="ORF">AWN90_10620</name>
</gene>
<accession>A0A164HA76</accession>
<dbReference type="AlphaFoldDB" id="A0A164HA76"/>
<dbReference type="RefSeq" id="WP_067579840.1">
    <property type="nucleotide sequence ID" value="NZ_JABMCZ010000002.1"/>
</dbReference>
<keyword evidence="6" id="KW-1185">Reference proteome</keyword>
<dbReference type="Pfam" id="PF01555">
    <property type="entry name" value="N6_N4_Mtase"/>
    <property type="match status" value="1"/>
</dbReference>
<evidence type="ECO:0000259" key="4">
    <source>
        <dbReference type="Pfam" id="PF01555"/>
    </source>
</evidence>
<protein>
    <recommendedName>
        <fullName evidence="3">Methyltransferase</fullName>
        <ecNumber evidence="3">2.1.1.-</ecNumber>
    </recommendedName>
</protein>
<dbReference type="GO" id="GO:0032259">
    <property type="term" value="P:methylation"/>
    <property type="evidence" value="ECO:0007669"/>
    <property type="project" value="UniProtKB-KW"/>
</dbReference>
<dbReference type="InterPro" id="IPR002941">
    <property type="entry name" value="DNA_methylase_N4/N6"/>
</dbReference>
<sequence length="226" mass="25333">MDKVASVLKEDGSVAINIRPHVRRSQVADYVMRMRLALRAEGWFEHDELVWVKPDAMPTGRPNWPVRAWESILWYSRTPTPWVDARANGNRITDRDRQRSMTRSAAFGGRAKRLGWSHHRPGSGKIAHEFSRAKNWVSVAVATVGQEVDHPAPFPPKLAEWLVRFFSRPGAVVLDPFNGAGTTGVAALGLGRRYIGIDQHAPYLDLSVRRYRTRGLLSVGDTGSQS</sequence>
<dbReference type="OrthoDB" id="9773060at2"/>
<evidence type="ECO:0000313" key="5">
    <source>
        <dbReference type="EMBL" id="KZM68334.1"/>
    </source>
</evidence>
<dbReference type="EMBL" id="LWGR01000021">
    <property type="protein sequence ID" value="KZM68334.1"/>
    <property type="molecule type" value="Genomic_DNA"/>
</dbReference>
<evidence type="ECO:0000256" key="3">
    <source>
        <dbReference type="RuleBase" id="RU362026"/>
    </source>
</evidence>
<evidence type="ECO:0000256" key="2">
    <source>
        <dbReference type="ARBA" id="ARBA00022679"/>
    </source>
</evidence>
<dbReference type="InterPro" id="IPR001091">
    <property type="entry name" value="RM_Methyltransferase"/>
</dbReference>
<proteinExistence type="inferred from homology"/>
<evidence type="ECO:0000313" key="6">
    <source>
        <dbReference type="Proteomes" id="UP000076512"/>
    </source>
</evidence>
<comment type="caution">
    <text evidence="5">The sequence shown here is derived from an EMBL/GenBank/DDBJ whole genome shotgun (WGS) entry which is preliminary data.</text>
</comment>
<keyword evidence="2" id="KW-0808">Transferase</keyword>
<dbReference type="GO" id="GO:0008170">
    <property type="term" value="F:N-methyltransferase activity"/>
    <property type="evidence" value="ECO:0007669"/>
    <property type="project" value="InterPro"/>
</dbReference>
<comment type="similarity">
    <text evidence="3">Belongs to the N(4)/N(6)-methyltransferase family.</text>
</comment>
<dbReference type="GO" id="GO:0003677">
    <property type="term" value="F:DNA binding"/>
    <property type="evidence" value="ECO:0007669"/>
    <property type="project" value="InterPro"/>
</dbReference>
<reference evidence="5 6" key="1">
    <citation type="submission" date="2016-04" db="EMBL/GenBank/DDBJ databases">
        <authorList>
            <person name="Evans L.H."/>
            <person name="Alamgir A."/>
            <person name="Owens N."/>
            <person name="Weber N.D."/>
            <person name="Virtaneva K."/>
            <person name="Barbian K."/>
            <person name="Babar A."/>
            <person name="Rosenke K."/>
        </authorList>
    </citation>
    <scope>NUCLEOTIDE SEQUENCE [LARGE SCALE GENOMIC DNA]</scope>
    <source>
        <strain evidence="5 6">IFM 0406</strain>
    </source>
</reference>
<feature type="domain" description="DNA methylase N-4/N-6" evidence="4">
    <location>
        <begin position="2"/>
        <end position="207"/>
    </location>
</feature>
<keyword evidence="1" id="KW-0489">Methyltransferase</keyword>
<dbReference type="Proteomes" id="UP000076512">
    <property type="component" value="Unassembled WGS sequence"/>
</dbReference>
<dbReference type="PRINTS" id="PR00508">
    <property type="entry name" value="S21N4MTFRASE"/>
</dbReference>
<evidence type="ECO:0000256" key="1">
    <source>
        <dbReference type="ARBA" id="ARBA00022603"/>
    </source>
</evidence>
<dbReference type="SUPFAM" id="SSF53335">
    <property type="entry name" value="S-adenosyl-L-methionine-dependent methyltransferases"/>
    <property type="match status" value="1"/>
</dbReference>
<name>A0A164HA76_9NOCA</name>